<protein>
    <submittedName>
        <fullName evidence="1">Minor capsid protein</fullName>
    </submittedName>
</protein>
<dbReference type="RefSeq" id="WP_249478677.1">
    <property type="nucleotide sequence ID" value="NZ_CP097218.1"/>
</dbReference>
<accession>A0ABY4N7V2</accession>
<organism evidence="1 2">
    <name type="scientific">Brachybacterium kimchii</name>
    <dbReference type="NCBI Taxonomy" id="2942909"/>
    <lineage>
        <taxon>Bacteria</taxon>
        <taxon>Bacillati</taxon>
        <taxon>Actinomycetota</taxon>
        <taxon>Actinomycetes</taxon>
        <taxon>Micrococcales</taxon>
        <taxon>Dermabacteraceae</taxon>
        <taxon>Brachybacterium</taxon>
    </lineage>
</organism>
<sequence length="114" mass="12315">MSKDFTFSAGDPVDEAVRAAAARGLALAAEAVLAEANDKVPHEEGTLQRSGRASADEGELRAVISYDTPYAVRQHEDMTLHHKDGRTAKWLENALASNQEMVRRIIADAIKGAL</sequence>
<gene>
    <name evidence="1" type="ORF">M4486_17875</name>
</gene>
<name>A0ABY4N7V2_9MICO</name>
<evidence type="ECO:0000313" key="1">
    <source>
        <dbReference type="EMBL" id="UQN29480.1"/>
    </source>
</evidence>
<keyword evidence="2" id="KW-1185">Reference proteome</keyword>
<evidence type="ECO:0000313" key="2">
    <source>
        <dbReference type="Proteomes" id="UP001055868"/>
    </source>
</evidence>
<dbReference type="EMBL" id="CP097218">
    <property type="protein sequence ID" value="UQN29480.1"/>
    <property type="molecule type" value="Genomic_DNA"/>
</dbReference>
<reference evidence="1" key="1">
    <citation type="submission" date="2022-05" db="EMBL/GenBank/DDBJ databases">
        <title>Genomic analysis of Brachybacterium sp. CBA3104.</title>
        <authorList>
            <person name="Roh S.W."/>
            <person name="Kim Y.B."/>
            <person name="Kim Y."/>
        </authorList>
    </citation>
    <scope>NUCLEOTIDE SEQUENCE</scope>
    <source>
        <strain evidence="1">CBA3104</strain>
    </source>
</reference>
<proteinExistence type="predicted"/>
<dbReference type="Proteomes" id="UP001055868">
    <property type="component" value="Chromosome"/>
</dbReference>